<dbReference type="EMBL" id="BSTX01000002">
    <property type="protein sequence ID" value="GLZ78789.1"/>
    <property type="molecule type" value="Genomic_DNA"/>
</dbReference>
<protein>
    <submittedName>
        <fullName evidence="2">Uncharacterized protein</fullName>
    </submittedName>
</protein>
<dbReference type="AlphaFoldDB" id="A0A9W6SMX9"/>
<evidence type="ECO:0000256" key="1">
    <source>
        <dbReference type="SAM" id="Phobius"/>
    </source>
</evidence>
<comment type="caution">
    <text evidence="2">The sequence shown here is derived from an EMBL/GenBank/DDBJ whole genome shotgun (WGS) entry which is preliminary data.</text>
</comment>
<keyword evidence="3" id="KW-1185">Reference proteome</keyword>
<organism evidence="2 3">
    <name type="scientific">Actinorhabdospora filicis</name>
    <dbReference type="NCBI Taxonomy" id="1785913"/>
    <lineage>
        <taxon>Bacteria</taxon>
        <taxon>Bacillati</taxon>
        <taxon>Actinomycetota</taxon>
        <taxon>Actinomycetes</taxon>
        <taxon>Micromonosporales</taxon>
        <taxon>Micromonosporaceae</taxon>
        <taxon>Actinorhabdospora</taxon>
    </lineage>
</organism>
<proteinExistence type="predicted"/>
<evidence type="ECO:0000313" key="3">
    <source>
        <dbReference type="Proteomes" id="UP001165079"/>
    </source>
</evidence>
<evidence type="ECO:0000313" key="2">
    <source>
        <dbReference type="EMBL" id="GLZ78789.1"/>
    </source>
</evidence>
<gene>
    <name evidence="2" type="ORF">Afil01_35960</name>
</gene>
<name>A0A9W6SMX9_9ACTN</name>
<feature type="transmembrane region" description="Helical" evidence="1">
    <location>
        <begin position="38"/>
        <end position="63"/>
    </location>
</feature>
<accession>A0A9W6SMX9</accession>
<dbReference type="Proteomes" id="UP001165079">
    <property type="component" value="Unassembled WGS sequence"/>
</dbReference>
<keyword evidence="1" id="KW-0812">Transmembrane</keyword>
<sequence>MSMSYDQYGGGYTPDRSKVTVSAGTAFKIGFFGAFGAAVAWILVSIVFLIIGAILAAAGLGFAGDLFH</sequence>
<keyword evidence="1" id="KW-1133">Transmembrane helix</keyword>
<keyword evidence="1" id="KW-0472">Membrane</keyword>
<reference evidence="2" key="1">
    <citation type="submission" date="2023-03" db="EMBL/GenBank/DDBJ databases">
        <title>Actinorhabdospora filicis NBRC 111898.</title>
        <authorList>
            <person name="Ichikawa N."/>
            <person name="Sato H."/>
            <person name="Tonouchi N."/>
        </authorList>
    </citation>
    <scope>NUCLEOTIDE SEQUENCE</scope>
    <source>
        <strain evidence="2">NBRC 111898</strain>
    </source>
</reference>